<keyword evidence="1" id="KW-0472">Membrane</keyword>
<feature type="transmembrane region" description="Helical" evidence="1">
    <location>
        <begin position="235"/>
        <end position="254"/>
    </location>
</feature>
<evidence type="ECO:0000313" key="3">
    <source>
        <dbReference type="Proteomes" id="UP000777438"/>
    </source>
</evidence>
<proteinExistence type="predicted"/>
<comment type="caution">
    <text evidence="2">The sequence shown here is derived from an EMBL/GenBank/DDBJ whole genome shotgun (WGS) entry which is preliminary data.</text>
</comment>
<reference evidence="2 3" key="1">
    <citation type="journal article" date="2021" name="Nat. Commun.">
        <title>Genetic determinants of endophytism in the Arabidopsis root mycobiome.</title>
        <authorList>
            <person name="Mesny F."/>
            <person name="Miyauchi S."/>
            <person name="Thiergart T."/>
            <person name="Pickel B."/>
            <person name="Atanasova L."/>
            <person name="Karlsson M."/>
            <person name="Huettel B."/>
            <person name="Barry K.W."/>
            <person name="Haridas S."/>
            <person name="Chen C."/>
            <person name="Bauer D."/>
            <person name="Andreopoulos W."/>
            <person name="Pangilinan J."/>
            <person name="LaButti K."/>
            <person name="Riley R."/>
            <person name="Lipzen A."/>
            <person name="Clum A."/>
            <person name="Drula E."/>
            <person name="Henrissat B."/>
            <person name="Kohler A."/>
            <person name="Grigoriev I.V."/>
            <person name="Martin F.M."/>
            <person name="Hacquard S."/>
        </authorList>
    </citation>
    <scope>NUCLEOTIDE SEQUENCE [LARGE SCALE GENOMIC DNA]</scope>
    <source>
        <strain evidence="2 3">MPI-CAGE-CH-0241</strain>
    </source>
</reference>
<evidence type="ECO:0000313" key="2">
    <source>
        <dbReference type="EMBL" id="KAH6880700.1"/>
    </source>
</evidence>
<sequence>MTGDMSCSSNELKPGSSATLFTREIVLVAKMTEDGGVFTMEQNDPDWTEAISYGYAWFDESRPSSRAGVQYRVPFEGQVQVQWARIKPWLDEGFEKALPVERRVTYKMRFAVAEVERSGDEKPCEYVQAGEVLSLNDTFAGNPNASWRPDDPSNWAWIHPMISSWAGGTREGIGSTVRVAMAILISGYDTNPFDFLSADSRPFGPEDTSNGTRKPIEYPFLEAYGWREIGTTTPMASIFTALGCFSIIVVVVRVRAGPPILTSWMAQHTFLTQSGAVSLTMPPEDPATGYKATNVKLGRLILPKGGGSG</sequence>
<dbReference type="EMBL" id="JAGPYM010000025">
    <property type="protein sequence ID" value="KAH6880700.1"/>
    <property type="molecule type" value="Genomic_DNA"/>
</dbReference>
<keyword evidence="3" id="KW-1185">Reference proteome</keyword>
<dbReference type="AlphaFoldDB" id="A0A9P8VX83"/>
<gene>
    <name evidence="2" type="ORF">B0T10DRAFT_581244</name>
</gene>
<keyword evidence="1" id="KW-0812">Transmembrane</keyword>
<protein>
    <submittedName>
        <fullName evidence="2">Uncharacterized protein</fullName>
    </submittedName>
</protein>
<keyword evidence="1" id="KW-1133">Transmembrane helix</keyword>
<organism evidence="2 3">
    <name type="scientific">Thelonectria olida</name>
    <dbReference type="NCBI Taxonomy" id="1576542"/>
    <lineage>
        <taxon>Eukaryota</taxon>
        <taxon>Fungi</taxon>
        <taxon>Dikarya</taxon>
        <taxon>Ascomycota</taxon>
        <taxon>Pezizomycotina</taxon>
        <taxon>Sordariomycetes</taxon>
        <taxon>Hypocreomycetidae</taxon>
        <taxon>Hypocreales</taxon>
        <taxon>Nectriaceae</taxon>
        <taxon>Thelonectria</taxon>
    </lineage>
</organism>
<name>A0A9P8VX83_9HYPO</name>
<dbReference type="Proteomes" id="UP000777438">
    <property type="component" value="Unassembled WGS sequence"/>
</dbReference>
<evidence type="ECO:0000256" key="1">
    <source>
        <dbReference type="SAM" id="Phobius"/>
    </source>
</evidence>
<accession>A0A9P8VX83</accession>
<dbReference type="OrthoDB" id="9909019at2759"/>